<dbReference type="EMBL" id="CABFNQ020000682">
    <property type="protein sequence ID" value="CAH0022683.1"/>
    <property type="molecule type" value="Genomic_DNA"/>
</dbReference>
<keyword evidence="2" id="KW-1185">Reference proteome</keyword>
<reference evidence="1" key="1">
    <citation type="submission" date="2021-10" db="EMBL/GenBank/DDBJ databases">
        <authorList>
            <person name="Piombo E."/>
        </authorList>
    </citation>
    <scope>NUCLEOTIDE SEQUENCE</scope>
</reference>
<proteinExistence type="predicted"/>
<dbReference type="OrthoDB" id="10331455at2759"/>
<name>A0A9N9VCM7_9HYPO</name>
<protein>
    <submittedName>
        <fullName evidence="1">Uncharacterized protein</fullName>
    </submittedName>
</protein>
<gene>
    <name evidence="1" type="ORF">CRHIZ90672A_00012803</name>
</gene>
<accession>A0A9N9VCM7</accession>
<evidence type="ECO:0000313" key="1">
    <source>
        <dbReference type="EMBL" id="CAH0022683.1"/>
    </source>
</evidence>
<comment type="caution">
    <text evidence="1">The sequence shown here is derived from an EMBL/GenBank/DDBJ whole genome shotgun (WGS) entry which is preliminary data.</text>
</comment>
<dbReference type="Proteomes" id="UP000696573">
    <property type="component" value="Unassembled WGS sequence"/>
</dbReference>
<organism evidence="1 2">
    <name type="scientific">Clonostachys rhizophaga</name>
    <dbReference type="NCBI Taxonomy" id="160324"/>
    <lineage>
        <taxon>Eukaryota</taxon>
        <taxon>Fungi</taxon>
        <taxon>Dikarya</taxon>
        <taxon>Ascomycota</taxon>
        <taxon>Pezizomycotina</taxon>
        <taxon>Sordariomycetes</taxon>
        <taxon>Hypocreomycetidae</taxon>
        <taxon>Hypocreales</taxon>
        <taxon>Bionectriaceae</taxon>
        <taxon>Clonostachys</taxon>
    </lineage>
</organism>
<sequence>MSCLVPSFAFEVQCHVDLRSCFAQKGNFSHLGSVRLSLTPIILTAISSQYKALFKRTTVSQNIDSPIFSPI</sequence>
<evidence type="ECO:0000313" key="2">
    <source>
        <dbReference type="Proteomes" id="UP000696573"/>
    </source>
</evidence>
<dbReference type="AlphaFoldDB" id="A0A9N9VCM7"/>